<dbReference type="AlphaFoldDB" id="A0A8T3URN3"/>
<keyword evidence="1" id="KW-0472">Membrane</keyword>
<evidence type="ECO:0000313" key="2">
    <source>
        <dbReference type="EMBL" id="MBE5728311.1"/>
    </source>
</evidence>
<name>A0A8T3URN3_9ARCH</name>
<evidence type="ECO:0000313" key="3">
    <source>
        <dbReference type="Proteomes" id="UP000718571"/>
    </source>
</evidence>
<dbReference type="EMBL" id="JADFAR010000005">
    <property type="protein sequence ID" value="MBE5728311.1"/>
    <property type="molecule type" value="Genomic_DNA"/>
</dbReference>
<comment type="caution">
    <text evidence="2">The sequence shown here is derived from an EMBL/GenBank/DDBJ whole genome shotgun (WGS) entry which is preliminary data.</text>
</comment>
<sequence>MFKLIKNKRGQLTLIDLIVAPIVAIVLSSLALYFLQGSVAHLVTAVDYEPSIQGCNYMLDAIYGNYYVHGAAALSMLRALHPDQYYAATSQSLISLSTSCGANCSISYAATPNTLTNDPSLYVNFINYFAPFAISVFNLTKINSLPLTQGEGMDVFLNSIPILSYVPSQTCYITVYNPADPNSPYLIYGVVK</sequence>
<proteinExistence type="predicted"/>
<dbReference type="Proteomes" id="UP000718571">
    <property type="component" value="Unassembled WGS sequence"/>
</dbReference>
<gene>
    <name evidence="2" type="ORF">IHE51_00420</name>
</gene>
<protein>
    <submittedName>
        <fullName evidence="2">Uncharacterized protein</fullName>
    </submittedName>
</protein>
<evidence type="ECO:0000256" key="1">
    <source>
        <dbReference type="SAM" id="Phobius"/>
    </source>
</evidence>
<keyword evidence="1" id="KW-1133">Transmembrane helix</keyword>
<keyword evidence="1" id="KW-0812">Transmembrane</keyword>
<organism evidence="2 3">
    <name type="scientific">Candidatus Acidifodinimicrobium mancum</name>
    <dbReference type="NCBI Taxonomy" id="2898728"/>
    <lineage>
        <taxon>Archaea</taxon>
        <taxon>Candidatus Parvarchaeota</taxon>
        <taxon>Candidatus Acidifodinimicrobiaceae</taxon>
        <taxon>Candidatus Acidifodinimicrobium</taxon>
    </lineage>
</organism>
<accession>A0A8T3URN3</accession>
<reference evidence="2 3" key="1">
    <citation type="submission" date="2020-09" db="EMBL/GenBank/DDBJ databases">
        <title>Genomic characterization of a novel Parvarchaeota family in acid mine drainage sediments.</title>
        <authorList>
            <person name="Luo Z.-H."/>
        </authorList>
    </citation>
    <scope>NUCLEOTIDE SEQUENCE [LARGE SCALE GENOMIC DNA]</scope>
    <source>
        <strain evidence="2">MAS1_bins.189</strain>
    </source>
</reference>
<feature type="transmembrane region" description="Helical" evidence="1">
    <location>
        <begin position="12"/>
        <end position="35"/>
    </location>
</feature>